<feature type="compositionally biased region" description="Acidic residues" evidence="5">
    <location>
        <begin position="537"/>
        <end position="546"/>
    </location>
</feature>
<dbReference type="GO" id="GO:0005634">
    <property type="term" value="C:nucleus"/>
    <property type="evidence" value="ECO:0007669"/>
    <property type="project" value="UniProtKB-SubCell"/>
</dbReference>
<evidence type="ECO:0000256" key="4">
    <source>
        <dbReference type="ARBA" id="ARBA00023242"/>
    </source>
</evidence>
<dbReference type="GO" id="GO:0006334">
    <property type="term" value="P:nucleosome assembly"/>
    <property type="evidence" value="ECO:0007669"/>
    <property type="project" value="TreeGrafter"/>
</dbReference>
<feature type="region of interest" description="Disordered" evidence="5">
    <location>
        <begin position="457"/>
        <end position="477"/>
    </location>
</feature>
<feature type="region of interest" description="Disordered" evidence="5">
    <location>
        <begin position="794"/>
        <end position="815"/>
    </location>
</feature>
<comment type="subcellular location">
    <subcellularLocation>
        <location evidence="1">Nucleus</location>
    </subcellularLocation>
</comment>
<dbReference type="AlphaFoldDB" id="A0AAD3SM18"/>
<feature type="region of interest" description="Disordered" evidence="5">
    <location>
        <begin position="247"/>
        <end position="326"/>
    </location>
</feature>
<feature type="compositionally biased region" description="Basic and acidic residues" evidence="5">
    <location>
        <begin position="247"/>
        <end position="321"/>
    </location>
</feature>
<feature type="region of interest" description="Disordered" evidence="5">
    <location>
        <begin position="502"/>
        <end position="592"/>
    </location>
</feature>
<keyword evidence="4" id="KW-0539">Nucleus</keyword>
<evidence type="ECO:0000256" key="3">
    <source>
        <dbReference type="ARBA" id="ARBA00023204"/>
    </source>
</evidence>
<dbReference type="PANTHER" id="PTHR15272:SF0">
    <property type="entry name" value="CHROMATIN ASSEMBLY FACTOR 1 SUBUNIT A"/>
    <property type="match status" value="1"/>
</dbReference>
<dbReference type="PANTHER" id="PTHR15272">
    <property type="entry name" value="CHROMATIN ASSEMBLY FACTOR 1 SUBUNIT A CAF-1 SUBUNIT A"/>
    <property type="match status" value="1"/>
</dbReference>
<sequence length="825" mass="94295">MVDVTMINPESPDESAKKLLRRKRRSQIYEMLAPEERERKIKDLNEELQSLVEYFKEVLCENVVLDSHLSSLSSSNVNAMIAVLLEEKRASYSKLVSEIYGRLKEREIVVTIASVKGSVLDVGKRILYGVPNAEADVLEDETDSCLWCWETRDMKFLPNSIRGAVKIRRICRKKISERITAILAVITALQNPENDQSYKLDLMRASYKLNKVLNEADIRLLVENMAQKNGSDMAEKEAMREEKILMKQQEKTKRQIEKERKKADRELQKEKLQSEKELKRLQGEDDKRRKREESEMRRQLKRKQEDAERDQRRREKEEAGLKKQLSIQKQASIMERFIKRSKCNLTYDIDQSVTSASDASPNNSERLPELITFSMDSALSQKEEVDVDEIRKCHFNSWRSLGHSIRLVNKQHWGIRRKPKTELFKELKLSTNKGLACDENSTIESLVDGWDDEITDDKSSHANVSGCSSSDKKGRRSKQLLQFDKSYRPAFYGIWPKKSHIVGPRHPLKKDPDLDYDVDSDEEWEEEAPGESLSDCDKDEEESLDEECLKADEESESNDGFFVPDGYLSENEGVETDRNHRSVMDEDARTSSSYKPEAVCEEYSSWIQQQKYLHNLTEHALRKNQPLIIANLMHDKASFLPIGNLKGALALEQMCLQAIAMRAFPGASPVEVPSYDILPEEDQEAQIPNSKGNMIPPGISATILDSDMPKIVSAIRSCPHGLNKVLESLQLKFPSIPKGHLRNKVREIADFVDNRWQVKKEILDKLGISVSPEKTGGRTESIAKFFPKRCLPPAGHSAAHHETVPESSLKPGSATQQELGCLYNM</sequence>
<protein>
    <recommendedName>
        <fullName evidence="10">Chromatin assembly factor 1 subunit FAS1</fullName>
    </recommendedName>
</protein>
<evidence type="ECO:0000256" key="2">
    <source>
        <dbReference type="ARBA" id="ARBA00022763"/>
    </source>
</evidence>
<feature type="domain" description="Chromatin assembly factor 1 subunit Cac1-like C-terminal" evidence="7">
    <location>
        <begin position="708"/>
        <end position="758"/>
    </location>
</feature>
<dbReference type="EMBL" id="BSYO01000012">
    <property type="protein sequence ID" value="GMH13056.1"/>
    <property type="molecule type" value="Genomic_DNA"/>
</dbReference>
<gene>
    <name evidence="8" type="ORF">Nepgr_014897</name>
</gene>
<evidence type="ECO:0000259" key="7">
    <source>
        <dbReference type="Pfam" id="PF21796"/>
    </source>
</evidence>
<keyword evidence="9" id="KW-1185">Reference proteome</keyword>
<dbReference type="Pfam" id="PF21796">
    <property type="entry name" value="Cac1_C"/>
    <property type="match status" value="1"/>
</dbReference>
<evidence type="ECO:0000313" key="9">
    <source>
        <dbReference type="Proteomes" id="UP001279734"/>
    </source>
</evidence>
<dbReference type="GO" id="GO:0033186">
    <property type="term" value="C:CAF-1 complex"/>
    <property type="evidence" value="ECO:0007669"/>
    <property type="project" value="TreeGrafter"/>
</dbReference>
<keyword evidence="2" id="KW-0227">DNA damage</keyword>
<feature type="domain" description="Chromatin assembly factor 1 subunit A dimerization" evidence="6">
    <location>
        <begin position="479"/>
        <end position="546"/>
    </location>
</feature>
<dbReference type="Pfam" id="PF12253">
    <property type="entry name" value="CAF1A_dimeriz"/>
    <property type="match status" value="1"/>
</dbReference>
<comment type="caution">
    <text evidence="8">The sequence shown here is derived from an EMBL/GenBank/DDBJ whole genome shotgun (WGS) entry which is preliminary data.</text>
</comment>
<feature type="compositionally biased region" description="Basic and acidic residues" evidence="5">
    <location>
        <begin position="575"/>
        <end position="589"/>
    </location>
</feature>
<organism evidence="8 9">
    <name type="scientific">Nepenthes gracilis</name>
    <name type="common">Slender pitcher plant</name>
    <dbReference type="NCBI Taxonomy" id="150966"/>
    <lineage>
        <taxon>Eukaryota</taxon>
        <taxon>Viridiplantae</taxon>
        <taxon>Streptophyta</taxon>
        <taxon>Embryophyta</taxon>
        <taxon>Tracheophyta</taxon>
        <taxon>Spermatophyta</taxon>
        <taxon>Magnoliopsida</taxon>
        <taxon>eudicotyledons</taxon>
        <taxon>Gunneridae</taxon>
        <taxon>Pentapetalae</taxon>
        <taxon>Caryophyllales</taxon>
        <taxon>Nepenthaceae</taxon>
        <taxon>Nepenthes</taxon>
    </lineage>
</organism>
<feature type="compositionally biased region" description="Acidic residues" evidence="5">
    <location>
        <begin position="514"/>
        <end position="529"/>
    </location>
</feature>
<evidence type="ECO:0008006" key="10">
    <source>
        <dbReference type="Google" id="ProtNLM"/>
    </source>
</evidence>
<evidence type="ECO:0000256" key="1">
    <source>
        <dbReference type="ARBA" id="ARBA00004123"/>
    </source>
</evidence>
<dbReference type="GO" id="GO:0006281">
    <property type="term" value="P:DNA repair"/>
    <property type="evidence" value="ECO:0007669"/>
    <property type="project" value="UniProtKB-KW"/>
</dbReference>
<accession>A0AAD3SM18</accession>
<evidence type="ECO:0000313" key="8">
    <source>
        <dbReference type="EMBL" id="GMH13056.1"/>
    </source>
</evidence>
<dbReference type="InterPro" id="IPR022043">
    <property type="entry name" value="CAF1A_DD"/>
</dbReference>
<reference evidence="8" key="1">
    <citation type="submission" date="2023-05" db="EMBL/GenBank/DDBJ databases">
        <title>Nepenthes gracilis genome sequencing.</title>
        <authorList>
            <person name="Fukushima K."/>
        </authorList>
    </citation>
    <scope>NUCLEOTIDE SEQUENCE</scope>
    <source>
        <strain evidence="8">SING2019-196</strain>
    </source>
</reference>
<proteinExistence type="predicted"/>
<keyword evidence="3" id="KW-0234">DNA repair</keyword>
<dbReference type="Proteomes" id="UP001279734">
    <property type="component" value="Unassembled WGS sequence"/>
</dbReference>
<evidence type="ECO:0000259" key="6">
    <source>
        <dbReference type="Pfam" id="PF12253"/>
    </source>
</evidence>
<name>A0AAD3SM18_NEPGR</name>
<dbReference type="InterPro" id="IPR048800">
    <property type="entry name" value="Cac1-like_C"/>
</dbReference>
<evidence type="ECO:0000256" key="5">
    <source>
        <dbReference type="SAM" id="MobiDB-lite"/>
    </source>
</evidence>